<dbReference type="InterPro" id="IPR000008">
    <property type="entry name" value="C2_dom"/>
</dbReference>
<dbReference type="SUPFAM" id="SSF49562">
    <property type="entry name" value="C2 domain (Calcium/lipid-binding domain, CaLB)"/>
    <property type="match status" value="1"/>
</dbReference>
<keyword evidence="2" id="KW-1133">Transmembrane helix</keyword>
<gene>
    <name evidence="4" type="ORF">KFE25_012435</name>
</gene>
<keyword evidence="2" id="KW-0812">Transmembrane</keyword>
<sequence>MAALPGAVCVLEASGLPEADLGIAGDHSDPFVRMSVAGRTFESPVANDSLDPRWSWCVELEPPGADIGEQSFRFEVLDFDRYSGHDLLGSAHATMRLDASADRWLSLTPAGGRIRVTVRAPTIVRSPPSPPPPPIPPAAPPSLPPPSAPPFSRPLSPPAMLAVEHERDDGEGAAAPWPPVAGARAGAAWPAAHEAATWAGGGGVMTDGPPMGAVLAPAGAGPAMGAISVGAAGLVVLAAAALVYIGRQWGRGGIRPLRRQATRLLNLDAPRADTAGGTVELVQVVALSHDVPDSPPRYSEPTGK</sequence>
<evidence type="ECO:0000313" key="5">
    <source>
        <dbReference type="Proteomes" id="UP000751190"/>
    </source>
</evidence>
<feature type="domain" description="C2" evidence="3">
    <location>
        <begin position="1"/>
        <end position="109"/>
    </location>
</feature>
<keyword evidence="2" id="KW-0472">Membrane</keyword>
<accession>A0A8J5XIV5</accession>
<dbReference type="OrthoDB" id="5973539at2759"/>
<feature type="transmembrane region" description="Helical" evidence="2">
    <location>
        <begin position="223"/>
        <end position="245"/>
    </location>
</feature>
<dbReference type="OMA" id="NEVIGEC"/>
<evidence type="ECO:0000256" key="1">
    <source>
        <dbReference type="SAM" id="MobiDB-lite"/>
    </source>
</evidence>
<dbReference type="Proteomes" id="UP000751190">
    <property type="component" value="Unassembled WGS sequence"/>
</dbReference>
<reference evidence="4" key="1">
    <citation type="submission" date="2021-05" db="EMBL/GenBank/DDBJ databases">
        <title>The genome of the haptophyte Pavlova lutheri (Diacronema luteri, Pavlovales) - a model for lipid biosynthesis in eukaryotic algae.</title>
        <authorList>
            <person name="Hulatt C.J."/>
            <person name="Posewitz M.C."/>
        </authorList>
    </citation>
    <scope>NUCLEOTIDE SEQUENCE</scope>
    <source>
        <strain evidence="4">NIVA-4/92</strain>
    </source>
</reference>
<keyword evidence="5" id="KW-1185">Reference proteome</keyword>
<feature type="compositionally biased region" description="Pro residues" evidence="1">
    <location>
        <begin position="127"/>
        <end position="157"/>
    </location>
</feature>
<protein>
    <recommendedName>
        <fullName evidence="3">C2 domain-containing protein</fullName>
    </recommendedName>
</protein>
<dbReference type="InterPro" id="IPR035892">
    <property type="entry name" value="C2_domain_sf"/>
</dbReference>
<comment type="caution">
    <text evidence="4">The sequence shown here is derived from an EMBL/GenBank/DDBJ whole genome shotgun (WGS) entry which is preliminary data.</text>
</comment>
<dbReference type="EMBL" id="JAGTXO010000011">
    <property type="protein sequence ID" value="KAG8465072.1"/>
    <property type="molecule type" value="Genomic_DNA"/>
</dbReference>
<proteinExistence type="predicted"/>
<organism evidence="4 5">
    <name type="scientific">Diacronema lutheri</name>
    <name type="common">Unicellular marine alga</name>
    <name type="synonym">Monochrysis lutheri</name>
    <dbReference type="NCBI Taxonomy" id="2081491"/>
    <lineage>
        <taxon>Eukaryota</taxon>
        <taxon>Haptista</taxon>
        <taxon>Haptophyta</taxon>
        <taxon>Pavlovophyceae</taxon>
        <taxon>Pavlovales</taxon>
        <taxon>Pavlovaceae</taxon>
        <taxon>Diacronema</taxon>
    </lineage>
</organism>
<dbReference type="PROSITE" id="PS50004">
    <property type="entry name" value="C2"/>
    <property type="match status" value="1"/>
</dbReference>
<feature type="region of interest" description="Disordered" evidence="1">
    <location>
        <begin position="123"/>
        <end position="157"/>
    </location>
</feature>
<name>A0A8J5XIV5_DIALT</name>
<dbReference type="CDD" id="cd00030">
    <property type="entry name" value="C2"/>
    <property type="match status" value="1"/>
</dbReference>
<evidence type="ECO:0000313" key="4">
    <source>
        <dbReference type="EMBL" id="KAG8465072.1"/>
    </source>
</evidence>
<evidence type="ECO:0000256" key="2">
    <source>
        <dbReference type="SAM" id="Phobius"/>
    </source>
</evidence>
<evidence type="ECO:0000259" key="3">
    <source>
        <dbReference type="PROSITE" id="PS50004"/>
    </source>
</evidence>
<dbReference type="AlphaFoldDB" id="A0A8J5XIV5"/>
<dbReference type="Pfam" id="PF00168">
    <property type="entry name" value="C2"/>
    <property type="match status" value="1"/>
</dbReference>
<dbReference type="Gene3D" id="2.60.40.150">
    <property type="entry name" value="C2 domain"/>
    <property type="match status" value="1"/>
</dbReference>